<reference evidence="1 2" key="1">
    <citation type="journal article" date="2020" name="Microorganisms">
        <title>Reliable Identification of Environmental Pseudomonas Isolates Using the rpoD Gene.</title>
        <authorList>
            <consortium name="The Broad Institute Genome Sequencing Platform"/>
            <person name="Girard L."/>
            <person name="Lood C."/>
            <person name="Rokni-Zadeh H."/>
            <person name="van Noort V."/>
            <person name="Lavigne R."/>
            <person name="De Mot R."/>
        </authorList>
    </citation>
    <scope>NUCLEOTIDE SEQUENCE [LARGE SCALE GENOMIC DNA]</scope>
    <source>
        <strain evidence="1 2">RW7P2</strain>
    </source>
</reference>
<dbReference type="EMBL" id="JABWRS010000005">
    <property type="protein sequence ID" value="MBC3475712.1"/>
    <property type="molecule type" value="Genomic_DNA"/>
</dbReference>
<dbReference type="RefSeq" id="WP_186598518.1">
    <property type="nucleotide sequence ID" value="NZ_JABWRS010000005.1"/>
</dbReference>
<comment type="caution">
    <text evidence="1">The sequence shown here is derived from an EMBL/GenBank/DDBJ whole genome shotgun (WGS) entry which is preliminary data.</text>
</comment>
<gene>
    <name evidence="1" type="ORF">HU747_08865</name>
</gene>
<keyword evidence="2" id="KW-1185">Reference proteome</keyword>
<evidence type="ECO:0000313" key="2">
    <source>
        <dbReference type="Proteomes" id="UP000628086"/>
    </source>
</evidence>
<dbReference type="Proteomes" id="UP000628086">
    <property type="component" value="Unassembled WGS sequence"/>
</dbReference>
<protein>
    <submittedName>
        <fullName evidence="1">Uncharacterized protein</fullName>
    </submittedName>
</protein>
<sequence>MLKASVLSVLCQREMPIHLQRIIDGECSKRSDYGRKIDKRLSVTYPVFLDIYGLAPGVRRDELDAYEFFMLHYTDDSVDVVRAQSIRLAEITEQAGNAVGARTSLSFDEWKKIAPSLERLSFYNGWFLPTLGQAGQFVNLLDIYNRFGADFCGEVYSELAIYLDKVNPKTARMKVNAMLVVNGILADTFEDRYELKHEFKGRVVVVLEKSWIHFRCRNFNRLSEVQFYEAIRILNDFYIGRGFIERLEFPLDGRIAKVLLGDKIKGRRFS</sequence>
<accession>A0ABR6V5F4</accession>
<proteinExistence type="predicted"/>
<evidence type="ECO:0000313" key="1">
    <source>
        <dbReference type="EMBL" id="MBC3475712.1"/>
    </source>
</evidence>
<name>A0ABR6V5F4_9PSED</name>
<organism evidence="1 2">
    <name type="scientific">Pseudomonas taiwanensis</name>
    <dbReference type="NCBI Taxonomy" id="470150"/>
    <lineage>
        <taxon>Bacteria</taxon>
        <taxon>Pseudomonadati</taxon>
        <taxon>Pseudomonadota</taxon>
        <taxon>Gammaproteobacteria</taxon>
        <taxon>Pseudomonadales</taxon>
        <taxon>Pseudomonadaceae</taxon>
        <taxon>Pseudomonas</taxon>
    </lineage>
</organism>